<dbReference type="GO" id="GO:0031209">
    <property type="term" value="C:SCAR complex"/>
    <property type="evidence" value="ECO:0007669"/>
    <property type="project" value="TreeGrafter"/>
</dbReference>
<dbReference type="GO" id="GO:0030027">
    <property type="term" value="C:lamellipodium"/>
    <property type="evidence" value="ECO:0007669"/>
    <property type="project" value="TreeGrafter"/>
</dbReference>
<protein>
    <recommendedName>
        <fullName evidence="4">ABI family member 3</fullName>
    </recommendedName>
</protein>
<sequence length="95" mass="10613">MSELERLRLGAIPEGRRLLREQHGNLLRVAEYCQGNYLQVRADKRKALEETMALSTQSLASVAYQVSSVASAFLRLLDLGFFLVSHCPTCKSQTA</sequence>
<accession>A0A803VHE3</accession>
<reference evidence="2" key="2">
    <citation type="submission" date="2025-08" db="UniProtKB">
        <authorList>
            <consortium name="Ensembl"/>
        </authorList>
    </citation>
    <scope>IDENTIFICATION</scope>
</reference>
<evidence type="ECO:0008006" key="4">
    <source>
        <dbReference type="Google" id="ProtNLM"/>
    </source>
</evidence>
<organism evidence="2 3">
    <name type="scientific">Ficedula albicollis</name>
    <name type="common">Collared flycatcher</name>
    <name type="synonym">Muscicapa albicollis</name>
    <dbReference type="NCBI Taxonomy" id="59894"/>
    <lineage>
        <taxon>Eukaryota</taxon>
        <taxon>Metazoa</taxon>
        <taxon>Chordata</taxon>
        <taxon>Craniata</taxon>
        <taxon>Vertebrata</taxon>
        <taxon>Euteleostomi</taxon>
        <taxon>Archelosauria</taxon>
        <taxon>Archosauria</taxon>
        <taxon>Dinosauria</taxon>
        <taxon>Saurischia</taxon>
        <taxon>Theropoda</taxon>
        <taxon>Coelurosauria</taxon>
        <taxon>Aves</taxon>
        <taxon>Neognathae</taxon>
        <taxon>Neoaves</taxon>
        <taxon>Telluraves</taxon>
        <taxon>Australaves</taxon>
        <taxon>Passeriformes</taxon>
        <taxon>Muscicapidae</taxon>
        <taxon>Ficedula</taxon>
    </lineage>
</organism>
<dbReference type="GO" id="GO:0035591">
    <property type="term" value="F:signaling adaptor activity"/>
    <property type="evidence" value="ECO:0007669"/>
    <property type="project" value="TreeGrafter"/>
</dbReference>
<dbReference type="GO" id="GO:0001764">
    <property type="term" value="P:neuron migration"/>
    <property type="evidence" value="ECO:0007669"/>
    <property type="project" value="TreeGrafter"/>
</dbReference>
<dbReference type="Proteomes" id="UP000016665">
    <property type="component" value="Chromosome 27"/>
</dbReference>
<dbReference type="Gene3D" id="6.10.140.1620">
    <property type="match status" value="1"/>
</dbReference>
<comment type="similarity">
    <text evidence="1">Belongs to the ABI family.</text>
</comment>
<dbReference type="GO" id="GO:0098858">
    <property type="term" value="C:actin-based cell projection"/>
    <property type="evidence" value="ECO:0007669"/>
    <property type="project" value="TreeGrafter"/>
</dbReference>
<dbReference type="PANTHER" id="PTHR10460:SF7">
    <property type="entry name" value="ABI GENE FAMILY MEMBER 3"/>
    <property type="match status" value="1"/>
</dbReference>
<proteinExistence type="inferred from homology"/>
<dbReference type="Ensembl" id="ENSFALT00000030619.1">
    <property type="protein sequence ID" value="ENSFALP00000022149.1"/>
    <property type="gene ID" value="ENSFALG00000025055.1"/>
</dbReference>
<reference evidence="2 3" key="1">
    <citation type="journal article" date="2012" name="Nature">
        <title>The genomic landscape of species divergence in Ficedula flycatchers.</title>
        <authorList>
            <person name="Ellegren H."/>
            <person name="Smeds L."/>
            <person name="Burri R."/>
            <person name="Olason P.I."/>
            <person name="Backstrom N."/>
            <person name="Kawakami T."/>
            <person name="Kunstner A."/>
            <person name="Makinen H."/>
            <person name="Nadachowska-Brzyska K."/>
            <person name="Qvarnstrom A."/>
            <person name="Uebbing S."/>
            <person name="Wolf J.B."/>
        </authorList>
    </citation>
    <scope>NUCLEOTIDE SEQUENCE [LARGE SCALE GENOMIC DNA]</scope>
</reference>
<evidence type="ECO:0000313" key="3">
    <source>
        <dbReference type="Proteomes" id="UP000016665"/>
    </source>
</evidence>
<name>A0A803VHE3_FICAL</name>
<evidence type="ECO:0000313" key="2">
    <source>
        <dbReference type="Ensembl" id="ENSFALP00000022149.1"/>
    </source>
</evidence>
<dbReference type="GO" id="GO:0030334">
    <property type="term" value="P:regulation of cell migration"/>
    <property type="evidence" value="ECO:0007669"/>
    <property type="project" value="TreeGrafter"/>
</dbReference>
<evidence type="ECO:0000256" key="1">
    <source>
        <dbReference type="ARBA" id="ARBA00010020"/>
    </source>
</evidence>
<dbReference type="GO" id="GO:0017124">
    <property type="term" value="F:SH3 domain binding"/>
    <property type="evidence" value="ECO:0007669"/>
    <property type="project" value="TreeGrafter"/>
</dbReference>
<dbReference type="AlphaFoldDB" id="A0A803VHE3"/>
<reference evidence="2" key="3">
    <citation type="submission" date="2025-09" db="UniProtKB">
        <authorList>
            <consortium name="Ensembl"/>
        </authorList>
    </citation>
    <scope>IDENTIFICATION</scope>
</reference>
<keyword evidence="3" id="KW-1185">Reference proteome</keyword>
<dbReference type="InterPro" id="IPR028457">
    <property type="entry name" value="ABI"/>
</dbReference>
<dbReference type="GeneTree" id="ENSGT00940000161380"/>
<dbReference type="PANTHER" id="PTHR10460">
    <property type="entry name" value="ABL INTERACTOR FAMILY MEMBER"/>
    <property type="match status" value="1"/>
</dbReference>